<dbReference type="SUPFAM" id="SSF47240">
    <property type="entry name" value="Ferritin-like"/>
    <property type="match status" value="1"/>
</dbReference>
<evidence type="ECO:0000256" key="1">
    <source>
        <dbReference type="ARBA" id="ARBA00009303"/>
    </source>
</evidence>
<comment type="similarity">
    <text evidence="1">Belongs to the ribonucleoside diphosphate reductase small chain family.</text>
</comment>
<dbReference type="InterPro" id="IPR033909">
    <property type="entry name" value="RNR_small"/>
</dbReference>
<feature type="non-terminal residue" evidence="2">
    <location>
        <position position="240"/>
    </location>
</feature>
<protein>
    <submittedName>
        <fullName evidence="2">Uncharacterized protein</fullName>
    </submittedName>
</protein>
<evidence type="ECO:0000313" key="2">
    <source>
        <dbReference type="EMBL" id="GAI74221.1"/>
    </source>
</evidence>
<dbReference type="EMBL" id="BARW01011555">
    <property type="protein sequence ID" value="GAI74221.1"/>
    <property type="molecule type" value="Genomic_DNA"/>
</dbReference>
<dbReference type="PANTHER" id="PTHR23409:SF18">
    <property type="entry name" value="RIBONUCLEOSIDE-DIPHOSPHATE REDUCTASE SUBUNIT M2"/>
    <property type="match status" value="1"/>
</dbReference>
<dbReference type="NCBIfam" id="NF006576">
    <property type="entry name" value="PRK09101.1"/>
    <property type="match status" value="1"/>
</dbReference>
<dbReference type="GO" id="GO:0009263">
    <property type="term" value="P:deoxyribonucleotide biosynthetic process"/>
    <property type="evidence" value="ECO:0007669"/>
    <property type="project" value="InterPro"/>
</dbReference>
<dbReference type="Gene3D" id="1.10.620.20">
    <property type="entry name" value="Ribonucleotide Reductase, subunit A"/>
    <property type="match status" value="1"/>
</dbReference>
<dbReference type="AlphaFoldDB" id="X1S4Z3"/>
<dbReference type="InterPro" id="IPR009078">
    <property type="entry name" value="Ferritin-like_SF"/>
</dbReference>
<dbReference type="InterPro" id="IPR012348">
    <property type="entry name" value="RNR-like"/>
</dbReference>
<proteinExistence type="inferred from homology"/>
<dbReference type="CDD" id="cd01049">
    <property type="entry name" value="RNRR2"/>
    <property type="match status" value="1"/>
</dbReference>
<accession>X1S4Z3</accession>
<name>X1S4Z3_9ZZZZ</name>
<sequence length="240" mass="28369">MFSKEKVDFTQEPMFFGAEPNIARYDVQHYPIFEKLTDQQLSFFWRPEEVDLSKDNRDFKRLEEHEKFIFLSNLKYQILLDSVQGRSPNIALLPYISIPELEVCVETWSFFETLHSRSYTHLIRNIMTNPAEVFDVILDDEKILDRADTVTSYYNDFIEYARWYEMLGEGYHTVNRKGFDLTKEELLTKLYLLLISIYILEGIRFYVSFACSFAFAELDKMEGNAKIISLIARDEALHLG</sequence>
<dbReference type="GO" id="GO:0016491">
    <property type="term" value="F:oxidoreductase activity"/>
    <property type="evidence" value="ECO:0007669"/>
    <property type="project" value="InterPro"/>
</dbReference>
<comment type="caution">
    <text evidence="2">The sequence shown here is derived from an EMBL/GenBank/DDBJ whole genome shotgun (WGS) entry which is preliminary data.</text>
</comment>
<reference evidence="2" key="1">
    <citation type="journal article" date="2014" name="Front. Microbiol.">
        <title>High frequency of phylogenetically diverse reductive dehalogenase-homologous genes in deep subseafloor sedimentary metagenomes.</title>
        <authorList>
            <person name="Kawai M."/>
            <person name="Futagami T."/>
            <person name="Toyoda A."/>
            <person name="Takaki Y."/>
            <person name="Nishi S."/>
            <person name="Hori S."/>
            <person name="Arai W."/>
            <person name="Tsubouchi T."/>
            <person name="Morono Y."/>
            <person name="Uchiyama I."/>
            <person name="Ito T."/>
            <person name="Fujiyama A."/>
            <person name="Inagaki F."/>
            <person name="Takami H."/>
        </authorList>
    </citation>
    <scope>NUCLEOTIDE SEQUENCE</scope>
    <source>
        <strain evidence="2">Expedition CK06-06</strain>
    </source>
</reference>
<organism evidence="2">
    <name type="scientific">marine sediment metagenome</name>
    <dbReference type="NCBI Taxonomy" id="412755"/>
    <lineage>
        <taxon>unclassified sequences</taxon>
        <taxon>metagenomes</taxon>
        <taxon>ecological metagenomes</taxon>
    </lineage>
</organism>
<gene>
    <name evidence="2" type="ORF">S12H4_22228</name>
</gene>
<dbReference type="Pfam" id="PF00268">
    <property type="entry name" value="Ribonuc_red_sm"/>
    <property type="match status" value="1"/>
</dbReference>
<dbReference type="PANTHER" id="PTHR23409">
    <property type="entry name" value="RIBONUCLEOSIDE-DIPHOSPHATE REDUCTASE SMALL CHAIN"/>
    <property type="match status" value="1"/>
</dbReference>
<dbReference type="InterPro" id="IPR000358">
    <property type="entry name" value="RNR_small_fam"/>
</dbReference>